<dbReference type="PRINTS" id="PR01100">
    <property type="entry name" value="SHIKIMTKNASE"/>
</dbReference>
<evidence type="ECO:0000256" key="7">
    <source>
        <dbReference type="ARBA" id="ARBA00048090"/>
    </source>
</evidence>
<sequence length="181" mass="20099">MIVVLMGVCGCGKSTIGNTLSEKMNWKFLDADDFHPQCNKDKMQKGISLTDEDRFPWLMSLHSFLRETAGGGDNVILACSALKKAYRGILANGTTDKRETKAETELEVLFVHLHGSAETIGRRLQQRQGHFMSPELLQSQLAILEPPGAGEYFISIDVDRDLNAIATDIIKHLVNITQPQD</sequence>
<organism evidence="9 10">
    <name type="scientific">Petromyzon marinus</name>
    <name type="common">Sea lamprey</name>
    <dbReference type="NCBI Taxonomy" id="7757"/>
    <lineage>
        <taxon>Eukaryota</taxon>
        <taxon>Metazoa</taxon>
        <taxon>Chordata</taxon>
        <taxon>Craniata</taxon>
        <taxon>Vertebrata</taxon>
        <taxon>Cyclostomata</taxon>
        <taxon>Hyperoartia</taxon>
        <taxon>Petromyzontiformes</taxon>
        <taxon>Petromyzontidae</taxon>
        <taxon>Petromyzon</taxon>
    </lineage>
</organism>
<evidence type="ECO:0000256" key="3">
    <source>
        <dbReference type="ARBA" id="ARBA00022679"/>
    </source>
</evidence>
<evidence type="ECO:0000256" key="2">
    <source>
        <dbReference type="ARBA" id="ARBA00008420"/>
    </source>
</evidence>
<dbReference type="AlphaFoldDB" id="A0AAJ7T3C8"/>
<dbReference type="Pfam" id="PF13671">
    <property type="entry name" value="AAA_33"/>
    <property type="match status" value="1"/>
</dbReference>
<keyword evidence="6 8" id="KW-0067">ATP-binding</keyword>
<dbReference type="EC" id="2.7.1.12" evidence="8"/>
<dbReference type="FunFam" id="3.40.50.300:FF:000522">
    <property type="entry name" value="Gluconokinase"/>
    <property type="match status" value="1"/>
</dbReference>
<comment type="pathway">
    <text evidence="1 8">Carbohydrate acid metabolism; D-gluconate degradation.</text>
</comment>
<gene>
    <name evidence="10" type="primary">IDNK</name>
</gene>
<keyword evidence="4 8" id="KW-0547">Nucleotide-binding</keyword>
<keyword evidence="5 8" id="KW-0418">Kinase</keyword>
<dbReference type="GO" id="GO:0005975">
    <property type="term" value="P:carbohydrate metabolic process"/>
    <property type="evidence" value="ECO:0007669"/>
    <property type="project" value="InterPro"/>
</dbReference>
<dbReference type="GO" id="GO:0005524">
    <property type="term" value="F:ATP binding"/>
    <property type="evidence" value="ECO:0007669"/>
    <property type="project" value="UniProtKB-KW"/>
</dbReference>
<protein>
    <recommendedName>
        <fullName evidence="8">Gluconokinase</fullName>
        <ecNumber evidence="8">2.7.1.12</ecNumber>
    </recommendedName>
</protein>
<dbReference type="PANTHER" id="PTHR43442:SF3">
    <property type="entry name" value="GLUCONOKINASE-RELATED"/>
    <property type="match status" value="1"/>
</dbReference>
<proteinExistence type="inferred from homology"/>
<dbReference type="CTD" id="414328"/>
<keyword evidence="9" id="KW-1185">Reference proteome</keyword>
<evidence type="ECO:0000256" key="6">
    <source>
        <dbReference type="ARBA" id="ARBA00022840"/>
    </source>
</evidence>
<comment type="similarity">
    <text evidence="2 8">Belongs to the gluconokinase GntK/GntV family.</text>
</comment>
<evidence type="ECO:0000256" key="1">
    <source>
        <dbReference type="ARBA" id="ARBA00004875"/>
    </source>
</evidence>
<reference evidence="10" key="1">
    <citation type="submission" date="2025-08" db="UniProtKB">
        <authorList>
            <consortium name="RefSeq"/>
        </authorList>
    </citation>
    <scope>IDENTIFICATION</scope>
    <source>
        <tissue evidence="10">Sperm</tissue>
    </source>
</reference>
<dbReference type="NCBIfam" id="TIGR01313">
    <property type="entry name" value="therm_gnt_kin"/>
    <property type="match status" value="1"/>
</dbReference>
<dbReference type="CDD" id="cd02021">
    <property type="entry name" value="GntK"/>
    <property type="match status" value="1"/>
</dbReference>
<keyword evidence="3 8" id="KW-0808">Transferase</keyword>
<evidence type="ECO:0000313" key="10">
    <source>
        <dbReference type="RefSeq" id="XP_032809357.1"/>
    </source>
</evidence>
<dbReference type="Proteomes" id="UP001318040">
    <property type="component" value="Chromosome 13"/>
</dbReference>
<dbReference type="Gene3D" id="3.40.50.300">
    <property type="entry name" value="P-loop containing nucleotide triphosphate hydrolases"/>
    <property type="match status" value="1"/>
</dbReference>
<dbReference type="GO" id="GO:0005737">
    <property type="term" value="C:cytoplasm"/>
    <property type="evidence" value="ECO:0007669"/>
    <property type="project" value="TreeGrafter"/>
</dbReference>
<comment type="catalytic activity">
    <reaction evidence="7 8">
        <text>D-gluconate + ATP = 6-phospho-D-gluconate + ADP + H(+)</text>
        <dbReference type="Rhea" id="RHEA:19433"/>
        <dbReference type="ChEBI" id="CHEBI:15378"/>
        <dbReference type="ChEBI" id="CHEBI:18391"/>
        <dbReference type="ChEBI" id="CHEBI:30616"/>
        <dbReference type="ChEBI" id="CHEBI:58759"/>
        <dbReference type="ChEBI" id="CHEBI:456216"/>
        <dbReference type="EC" id="2.7.1.12"/>
    </reaction>
</comment>
<dbReference type="SUPFAM" id="SSF52540">
    <property type="entry name" value="P-loop containing nucleoside triphosphate hydrolases"/>
    <property type="match status" value="1"/>
</dbReference>
<evidence type="ECO:0000256" key="4">
    <source>
        <dbReference type="ARBA" id="ARBA00022741"/>
    </source>
</evidence>
<dbReference type="RefSeq" id="XP_032809357.1">
    <property type="nucleotide sequence ID" value="XM_032953466.1"/>
</dbReference>
<dbReference type="PANTHER" id="PTHR43442">
    <property type="entry name" value="GLUCONOKINASE-RELATED"/>
    <property type="match status" value="1"/>
</dbReference>
<dbReference type="GO" id="GO:0046316">
    <property type="term" value="F:gluconokinase activity"/>
    <property type="evidence" value="ECO:0007669"/>
    <property type="project" value="UniProtKB-EC"/>
</dbReference>
<dbReference type="KEGG" id="pmrn:116941993"/>
<evidence type="ECO:0000256" key="5">
    <source>
        <dbReference type="ARBA" id="ARBA00022777"/>
    </source>
</evidence>
<name>A0AAJ7T3C8_PETMA</name>
<accession>A0AAJ7T3C8</accession>
<evidence type="ECO:0000256" key="8">
    <source>
        <dbReference type="RuleBase" id="RU363066"/>
    </source>
</evidence>
<evidence type="ECO:0000313" key="9">
    <source>
        <dbReference type="Proteomes" id="UP001318040"/>
    </source>
</evidence>
<dbReference type="InterPro" id="IPR027417">
    <property type="entry name" value="P-loop_NTPase"/>
</dbReference>
<dbReference type="InterPro" id="IPR006001">
    <property type="entry name" value="Therm_gnt_kin"/>
</dbReference>